<name>A0A518D1D4_9BACT</name>
<dbReference type="InterPro" id="IPR003696">
    <property type="entry name" value="Carbtransf_dom"/>
</dbReference>
<reference evidence="4 5" key="1">
    <citation type="submission" date="2019-02" db="EMBL/GenBank/DDBJ databases">
        <title>Deep-cultivation of Planctomycetes and their phenomic and genomic characterization uncovers novel biology.</title>
        <authorList>
            <person name="Wiegand S."/>
            <person name="Jogler M."/>
            <person name="Boedeker C."/>
            <person name="Pinto D."/>
            <person name="Vollmers J."/>
            <person name="Rivas-Marin E."/>
            <person name="Kohn T."/>
            <person name="Peeters S.H."/>
            <person name="Heuer A."/>
            <person name="Rast P."/>
            <person name="Oberbeckmann S."/>
            <person name="Bunk B."/>
            <person name="Jeske O."/>
            <person name="Meyerdierks A."/>
            <person name="Storesund J.E."/>
            <person name="Kallscheuer N."/>
            <person name="Luecker S."/>
            <person name="Lage O.M."/>
            <person name="Pohl T."/>
            <person name="Merkel B.J."/>
            <person name="Hornburger P."/>
            <person name="Mueller R.-W."/>
            <person name="Bruemmer F."/>
            <person name="Labrenz M."/>
            <person name="Spormann A.M."/>
            <person name="Op den Camp H."/>
            <person name="Overmann J."/>
            <person name="Amann R."/>
            <person name="Jetten M.S.M."/>
            <person name="Mascher T."/>
            <person name="Medema M.H."/>
            <person name="Devos D.P."/>
            <person name="Kaster A.-K."/>
            <person name="Ovreas L."/>
            <person name="Rohde M."/>
            <person name="Galperin M.Y."/>
            <person name="Jogler C."/>
        </authorList>
    </citation>
    <scope>NUCLEOTIDE SEQUENCE [LARGE SCALE GENOMIC DNA]</scope>
    <source>
        <strain evidence="4 5">Pla163</strain>
    </source>
</reference>
<accession>A0A518D1D4</accession>
<dbReference type="InterPro" id="IPR043129">
    <property type="entry name" value="ATPase_NBD"/>
</dbReference>
<dbReference type="GO" id="GO:0016740">
    <property type="term" value="F:transferase activity"/>
    <property type="evidence" value="ECO:0007669"/>
    <property type="project" value="UniProtKB-KW"/>
</dbReference>
<dbReference type="EMBL" id="CP036290">
    <property type="protein sequence ID" value="QDU85245.1"/>
    <property type="molecule type" value="Genomic_DNA"/>
</dbReference>
<feature type="domain" description="Carbamoyltransferase" evidence="2">
    <location>
        <begin position="7"/>
        <end position="355"/>
    </location>
</feature>
<comment type="similarity">
    <text evidence="1">Belongs to the NodU/CmcH family.</text>
</comment>
<sequence length="627" mass="68193">MHKPTVILGLNAFHGDSSAALLVDGVLVAACEEERFRRIKHWAGLPTEAVRACLAQAGLAPSDVDHVAINRDPRAHLLSKLAYTATHPKLWRKALERRRNSGAVGSVVEQLAAGLGVEPATFRPKFWGIEHHRAHLASAFHVSPFQRAAIASIDGFGDFSSSMWAHGVGRDMVELGRVGFPHSLGLYYLALTQFLGFHKYGDEYKVMGMAAYGEPRYVRELENVVRPVGSGFELDTSYFLHTTGGVPMTWDGGEPTVGRAFSPKLESLLGPARHHGEELTQRHKDLAASIQAVYEGVLFSMLRALAAETGERKLCLAGGCGMNSLANGKITDETPFDEVYVQAAAGDAGGAIGAATSVWCDVLGRERTSFMEHAYLGPSYEQSALDACLAQAEETLEDAGCARVAYTDESALCDHVARHIAAGHVVGWFQGSMEWGPRALGNRSIVGDPRRADMKDILNLKIKRRESFRPFAPSVLEEKVADWFERPQAVPFMSMVLPIREECREHIPAVTHADGTGRLQTVSARTSSRYHALIRAFDSLTGVPMILNTSFNENEPVVQRPEEALACFLRTKMDVLVLGDTILERTPLPVAIEASVDDVPAALPARGSNAAVEQPSSFGLASEEYEG</sequence>
<feature type="domain" description="Carbamoyltransferase C-terminal" evidence="3">
    <location>
        <begin position="417"/>
        <end position="585"/>
    </location>
</feature>
<organism evidence="4 5">
    <name type="scientific">Rohdeia mirabilis</name>
    <dbReference type="NCBI Taxonomy" id="2528008"/>
    <lineage>
        <taxon>Bacteria</taxon>
        <taxon>Pseudomonadati</taxon>
        <taxon>Planctomycetota</taxon>
        <taxon>Planctomycetia</taxon>
        <taxon>Planctomycetia incertae sedis</taxon>
        <taxon>Rohdeia</taxon>
    </lineage>
</organism>
<dbReference type="EC" id="2.1.3.12" evidence="4"/>
<keyword evidence="4" id="KW-0808">Transferase</keyword>
<dbReference type="Pfam" id="PF02543">
    <property type="entry name" value="Carbam_trans_N"/>
    <property type="match status" value="1"/>
</dbReference>
<dbReference type="Gene3D" id="3.30.420.40">
    <property type="match status" value="2"/>
</dbReference>
<dbReference type="InterPro" id="IPR038152">
    <property type="entry name" value="Carbam_trans_C_sf"/>
</dbReference>
<dbReference type="RefSeq" id="WP_145188246.1">
    <property type="nucleotide sequence ID" value="NZ_CP036290.1"/>
</dbReference>
<dbReference type="Proteomes" id="UP000319342">
    <property type="component" value="Chromosome"/>
</dbReference>
<dbReference type="PANTHER" id="PTHR34847">
    <property type="entry name" value="NODULATION PROTEIN U"/>
    <property type="match status" value="1"/>
</dbReference>
<evidence type="ECO:0000313" key="5">
    <source>
        <dbReference type="Proteomes" id="UP000319342"/>
    </source>
</evidence>
<evidence type="ECO:0000256" key="1">
    <source>
        <dbReference type="ARBA" id="ARBA00006129"/>
    </source>
</evidence>
<dbReference type="OrthoDB" id="9780777at2"/>
<dbReference type="Pfam" id="PF16861">
    <property type="entry name" value="Carbam_trans_C"/>
    <property type="match status" value="1"/>
</dbReference>
<evidence type="ECO:0000259" key="3">
    <source>
        <dbReference type="Pfam" id="PF16861"/>
    </source>
</evidence>
<protein>
    <submittedName>
        <fullName evidence="4">Decarbamoylnovobiocin carbamoyltransferase</fullName>
        <ecNumber evidence="4">2.1.3.12</ecNumber>
    </submittedName>
</protein>
<dbReference type="AlphaFoldDB" id="A0A518D1D4"/>
<evidence type="ECO:0000259" key="2">
    <source>
        <dbReference type="Pfam" id="PF02543"/>
    </source>
</evidence>
<dbReference type="CDD" id="cd24098">
    <property type="entry name" value="ASKHA_NBD_TobZ_N"/>
    <property type="match status" value="1"/>
</dbReference>
<dbReference type="InterPro" id="IPR051338">
    <property type="entry name" value="NodU/CmcH_Carbamoyltrnsfr"/>
</dbReference>
<keyword evidence="5" id="KW-1185">Reference proteome</keyword>
<proteinExistence type="inferred from homology"/>
<gene>
    <name evidence="4" type="primary">novN_2</name>
    <name evidence="4" type="ORF">Pla163_23730</name>
</gene>
<dbReference type="InterPro" id="IPR031730">
    <property type="entry name" value="Carbam_trans_C"/>
</dbReference>
<dbReference type="PANTHER" id="PTHR34847:SF1">
    <property type="entry name" value="NODULATION PROTEIN U"/>
    <property type="match status" value="1"/>
</dbReference>
<dbReference type="SUPFAM" id="SSF53067">
    <property type="entry name" value="Actin-like ATPase domain"/>
    <property type="match status" value="1"/>
</dbReference>
<evidence type="ECO:0000313" key="4">
    <source>
        <dbReference type="EMBL" id="QDU85245.1"/>
    </source>
</evidence>
<dbReference type="Gene3D" id="3.90.870.20">
    <property type="entry name" value="Carbamoyltransferase, C-terminal domain"/>
    <property type="match status" value="1"/>
</dbReference>